<accession>A0ABX0GCG4</accession>
<evidence type="ECO:0000313" key="3">
    <source>
        <dbReference type="Proteomes" id="UP000697802"/>
    </source>
</evidence>
<evidence type="ECO:0000313" key="2">
    <source>
        <dbReference type="EMBL" id="NHB86718.1"/>
    </source>
</evidence>
<comment type="caution">
    <text evidence="2">The sequence shown here is derived from an EMBL/GenBank/DDBJ whole genome shotgun (WGS) entry which is preliminary data.</text>
</comment>
<sequence length="242" mass="28285">MLGYFKSRKIFFTYTREDVITDISYILACHFPDHSAANIKVPGKTTRIQLQRLICQHLNYQRYGSVMAEQLAELAARVVKRSAKPVFILRALLSHLNKNQIIPPAYSTFQDLIGRCLSDERRRICEQLKSDLNPDVEEALTNLLSEESGGLHWITQLKKALRDFSYTEIVRESTWVKQLSPLYEFGEHKKPWGTRVIWRENRQFNQTITHYRRPMNTYTVKWLSAISVLWFGGFSGCQVRLL</sequence>
<name>A0ABX0GCG4_9GAMM</name>
<keyword evidence="3" id="KW-1185">Reference proteome</keyword>
<reference evidence="2 3" key="1">
    <citation type="submission" date="2018-02" db="EMBL/GenBank/DDBJ databases">
        <authorList>
            <person name="Machado R.A."/>
        </authorList>
    </citation>
    <scope>NUCLEOTIDE SEQUENCE [LARGE SCALE GENOMIC DNA]</scope>
    <source>
        <strain evidence="2 3">T327</strain>
    </source>
</reference>
<protein>
    <recommendedName>
        <fullName evidence="1">DUF4158 domain-containing protein</fullName>
    </recommendedName>
</protein>
<gene>
    <name evidence="2" type="ORF">C5471_02925</name>
</gene>
<dbReference type="EMBL" id="PUJU01000005">
    <property type="protein sequence ID" value="NHB86718.1"/>
    <property type="molecule type" value="Genomic_DNA"/>
</dbReference>
<feature type="domain" description="DUF4158" evidence="1">
    <location>
        <begin position="1"/>
        <end position="115"/>
    </location>
</feature>
<evidence type="ECO:0000259" key="1">
    <source>
        <dbReference type="Pfam" id="PF13700"/>
    </source>
</evidence>
<organism evidence="2 3">
    <name type="scientific">Photorhabdus tasmaniensis</name>
    <dbReference type="NCBI Taxonomy" id="1004159"/>
    <lineage>
        <taxon>Bacteria</taxon>
        <taxon>Pseudomonadati</taxon>
        <taxon>Pseudomonadota</taxon>
        <taxon>Gammaproteobacteria</taxon>
        <taxon>Enterobacterales</taxon>
        <taxon>Morganellaceae</taxon>
        <taxon>Photorhabdus</taxon>
    </lineage>
</organism>
<proteinExistence type="predicted"/>
<dbReference type="InterPro" id="IPR025296">
    <property type="entry name" value="DUF4158"/>
</dbReference>
<dbReference type="Proteomes" id="UP000697802">
    <property type="component" value="Unassembled WGS sequence"/>
</dbReference>
<dbReference type="Pfam" id="PF13700">
    <property type="entry name" value="DUF4158"/>
    <property type="match status" value="1"/>
</dbReference>